<evidence type="ECO:0000313" key="3">
    <source>
        <dbReference type="Proteomes" id="UP000187209"/>
    </source>
</evidence>
<reference evidence="2 3" key="1">
    <citation type="submission" date="2016-11" db="EMBL/GenBank/DDBJ databases">
        <title>The macronuclear genome of Stentor coeruleus: a giant cell with tiny introns.</title>
        <authorList>
            <person name="Slabodnick M."/>
            <person name="Ruby J.G."/>
            <person name="Reiff S.B."/>
            <person name="Swart E.C."/>
            <person name="Gosai S."/>
            <person name="Prabakaran S."/>
            <person name="Witkowska E."/>
            <person name="Larue G.E."/>
            <person name="Fisher S."/>
            <person name="Freeman R.M."/>
            <person name="Gunawardena J."/>
            <person name="Chu W."/>
            <person name="Stover N.A."/>
            <person name="Gregory B.D."/>
            <person name="Nowacki M."/>
            <person name="Derisi J."/>
            <person name="Roy S.W."/>
            <person name="Marshall W.F."/>
            <person name="Sood P."/>
        </authorList>
    </citation>
    <scope>NUCLEOTIDE SEQUENCE [LARGE SCALE GENOMIC DNA]</scope>
    <source>
        <strain evidence="2">WM001</strain>
    </source>
</reference>
<sequence length="587" mass="67335">MESPFISQGYPSVNDGPLDAIEEQSFTSSSSDDEIDEDELKKKITGRRGGSMFRSHDFRKTRAEIVKEVNSKLLPVIHITFVYVVVLTCVYWLAVLAMPPFYVRTCDTDKNYSLTVFFSCFLLFTCGFEYIYAKRIVKIIEPLSGHSRLGNMQIIKLGLGLLGKLNLYTKYTFVLVAHKCDSQYAWVSTALVLFWVATLLVAIGFNYIVGGVNFLQLTEYGTLFDILGKYEIMYLEGEKSNAHQLMWTKRLCVLPVMKLFCQDIGLFIIQVLFLMELKFLSAFVLISLIVSIVLSVASVSMLYVKYRLLSPNLDKEQVFLHCVSASINEDDSEKMLKLLGTPRNFRKFGHEIRAEVFKTCAKKSFDLFDLLVTNYIVKNDGLLQSDTFHVKLINTLRNCKEYPKHLIRSLHHLTNEKNIYLNINKRIRISTGGTILHCLVEDPCFILRSLNSQNFDLIKYVDYLGIDVNITDKFEETALTLVARLNLNTLIRSCSTKKLMELFTLNGLRMNKEELDHSLKLWALNVVEFLVSKGANLTHQNKKKMNALQIGELAGNEVLCNYLFKQFGIEPEKRRRTTHYSMIKPNL</sequence>
<feature type="transmembrane region" description="Helical" evidence="1">
    <location>
        <begin position="184"/>
        <end position="209"/>
    </location>
</feature>
<evidence type="ECO:0000313" key="2">
    <source>
        <dbReference type="EMBL" id="OMJ88551.1"/>
    </source>
</evidence>
<evidence type="ECO:0000256" key="1">
    <source>
        <dbReference type="SAM" id="Phobius"/>
    </source>
</evidence>
<accession>A0A1R2CHS8</accession>
<keyword evidence="1" id="KW-1133">Transmembrane helix</keyword>
<gene>
    <name evidence="2" type="ORF">SteCoe_9504</name>
</gene>
<feature type="transmembrane region" description="Helical" evidence="1">
    <location>
        <begin position="154"/>
        <end position="178"/>
    </location>
</feature>
<dbReference type="EMBL" id="MPUH01000148">
    <property type="protein sequence ID" value="OMJ88551.1"/>
    <property type="molecule type" value="Genomic_DNA"/>
</dbReference>
<feature type="transmembrane region" description="Helical" evidence="1">
    <location>
        <begin position="73"/>
        <end position="94"/>
    </location>
</feature>
<proteinExistence type="predicted"/>
<dbReference type="Gene3D" id="1.25.40.20">
    <property type="entry name" value="Ankyrin repeat-containing domain"/>
    <property type="match status" value="1"/>
</dbReference>
<dbReference type="AlphaFoldDB" id="A0A1R2CHS8"/>
<feature type="transmembrane region" description="Helical" evidence="1">
    <location>
        <begin position="114"/>
        <end position="133"/>
    </location>
</feature>
<name>A0A1R2CHS8_9CILI</name>
<dbReference type="SUPFAM" id="SSF48403">
    <property type="entry name" value="Ankyrin repeat"/>
    <property type="match status" value="1"/>
</dbReference>
<keyword evidence="3" id="KW-1185">Reference proteome</keyword>
<keyword evidence="1" id="KW-0472">Membrane</keyword>
<protein>
    <submittedName>
        <fullName evidence="2">Uncharacterized protein</fullName>
    </submittedName>
</protein>
<keyword evidence="1" id="KW-0812">Transmembrane</keyword>
<comment type="caution">
    <text evidence="2">The sequence shown here is derived from an EMBL/GenBank/DDBJ whole genome shotgun (WGS) entry which is preliminary data.</text>
</comment>
<dbReference type="OrthoDB" id="324212at2759"/>
<dbReference type="InterPro" id="IPR036770">
    <property type="entry name" value="Ankyrin_rpt-contain_sf"/>
</dbReference>
<organism evidence="2 3">
    <name type="scientific">Stentor coeruleus</name>
    <dbReference type="NCBI Taxonomy" id="5963"/>
    <lineage>
        <taxon>Eukaryota</taxon>
        <taxon>Sar</taxon>
        <taxon>Alveolata</taxon>
        <taxon>Ciliophora</taxon>
        <taxon>Postciliodesmatophora</taxon>
        <taxon>Heterotrichea</taxon>
        <taxon>Heterotrichida</taxon>
        <taxon>Stentoridae</taxon>
        <taxon>Stentor</taxon>
    </lineage>
</organism>
<feature type="transmembrane region" description="Helical" evidence="1">
    <location>
        <begin position="279"/>
        <end position="304"/>
    </location>
</feature>
<dbReference type="Proteomes" id="UP000187209">
    <property type="component" value="Unassembled WGS sequence"/>
</dbReference>